<evidence type="ECO:0000313" key="3">
    <source>
        <dbReference type="EMBL" id="VVE28127.1"/>
    </source>
</evidence>
<dbReference type="InterPro" id="IPR029045">
    <property type="entry name" value="ClpP/crotonase-like_dom_sf"/>
</dbReference>
<evidence type="ECO:0000256" key="2">
    <source>
        <dbReference type="ARBA" id="ARBA00023239"/>
    </source>
</evidence>
<evidence type="ECO:0000256" key="1">
    <source>
        <dbReference type="ARBA" id="ARBA00005254"/>
    </source>
</evidence>
<proteinExistence type="inferred from homology"/>
<dbReference type="GO" id="GO:0018812">
    <property type="term" value="F:3-hydroxyacyl-CoA dehydratase activity"/>
    <property type="evidence" value="ECO:0007669"/>
    <property type="project" value="UniProtKB-EC"/>
</dbReference>
<evidence type="ECO:0000313" key="4">
    <source>
        <dbReference type="Proteomes" id="UP000384354"/>
    </source>
</evidence>
<dbReference type="Proteomes" id="UP000384354">
    <property type="component" value="Unassembled WGS sequence"/>
</dbReference>
<dbReference type="SUPFAM" id="SSF52096">
    <property type="entry name" value="ClpP/crotonase"/>
    <property type="match status" value="1"/>
</dbReference>
<dbReference type="EC" id="4.2.1.150" evidence="3"/>
<dbReference type="EMBL" id="CABPSL010000015">
    <property type="protein sequence ID" value="VVE28127.1"/>
    <property type="molecule type" value="Genomic_DNA"/>
</dbReference>
<dbReference type="InterPro" id="IPR014748">
    <property type="entry name" value="Enoyl-CoA_hydra_C"/>
</dbReference>
<sequence length="308" mass="33209">MRAFPTLTLNFAIAACQSHLEDLIVYEKLVYQKDRLADIGCVLALEGGYVTSTVLTERDGAIARVTLNRPEKLNALTKPMWQALGDTILTLSETPDVRCIVLRGAGEKSFAPGNDIAEFETDRANVEQARTYGALMHRTLDALSRCPVPLVAMIHGICVGGGMEIAAACDVRICGETSRFGAPINKLGLVMAHAELSGLVRLLGPSRALEILLEGRIFDAQEALRIGLVTRVVADGDVTREALESASRIAAGAPLVARWHKRFVRELASGQPLSAAQIDEGFACFGTADFQTGYRAFLAKTPPVFEGR</sequence>
<dbReference type="PANTHER" id="PTHR11941:SF54">
    <property type="entry name" value="ENOYL-COA HYDRATASE, MITOCHONDRIAL"/>
    <property type="match status" value="1"/>
</dbReference>
<dbReference type="Gene3D" id="3.90.226.10">
    <property type="entry name" value="2-enoyl-CoA Hydratase, Chain A, domain 1"/>
    <property type="match status" value="1"/>
</dbReference>
<dbReference type="PROSITE" id="PS51257">
    <property type="entry name" value="PROKAR_LIPOPROTEIN"/>
    <property type="match status" value="1"/>
</dbReference>
<accession>A0A5E4WT66</accession>
<dbReference type="Gene3D" id="1.10.12.10">
    <property type="entry name" value="Lyase 2-enoyl-coa Hydratase, Chain A, domain 2"/>
    <property type="match status" value="1"/>
</dbReference>
<protein>
    <submittedName>
        <fullName evidence="3">Short-chain-enoyl-CoA hydratase</fullName>
        <ecNumber evidence="3">4.2.1.150</ecNumber>
    </submittedName>
</protein>
<dbReference type="GO" id="GO:0006635">
    <property type="term" value="P:fatty acid beta-oxidation"/>
    <property type="evidence" value="ECO:0007669"/>
    <property type="project" value="TreeGrafter"/>
</dbReference>
<reference evidence="3 4" key="1">
    <citation type="submission" date="2019-08" db="EMBL/GenBank/DDBJ databases">
        <authorList>
            <person name="Peeters C."/>
        </authorList>
    </citation>
    <scope>NUCLEOTIDE SEQUENCE [LARGE SCALE GENOMIC DNA]</scope>
    <source>
        <strain evidence="3 4">LMG 31106</strain>
    </source>
</reference>
<dbReference type="AlphaFoldDB" id="A0A5E4WT66"/>
<dbReference type="PANTHER" id="PTHR11941">
    <property type="entry name" value="ENOYL-COA HYDRATASE-RELATED"/>
    <property type="match status" value="1"/>
</dbReference>
<name>A0A5E4WT66_9BURK</name>
<gene>
    <name evidence="3" type="primary">crt_3</name>
    <name evidence="3" type="ORF">PCE31106_03494</name>
</gene>
<keyword evidence="2 3" id="KW-0456">Lyase</keyword>
<dbReference type="InterPro" id="IPR001753">
    <property type="entry name" value="Enoyl-CoA_hydra/iso"/>
</dbReference>
<dbReference type="Pfam" id="PF00378">
    <property type="entry name" value="ECH_1"/>
    <property type="match status" value="1"/>
</dbReference>
<comment type="similarity">
    <text evidence="1">Belongs to the enoyl-CoA hydratase/isomerase family.</text>
</comment>
<dbReference type="CDD" id="cd06558">
    <property type="entry name" value="crotonase-like"/>
    <property type="match status" value="1"/>
</dbReference>
<organism evidence="3 4">
    <name type="scientific">Pandoraea cepalis</name>
    <dbReference type="NCBI Taxonomy" id="2508294"/>
    <lineage>
        <taxon>Bacteria</taxon>
        <taxon>Pseudomonadati</taxon>
        <taxon>Pseudomonadota</taxon>
        <taxon>Betaproteobacteria</taxon>
        <taxon>Burkholderiales</taxon>
        <taxon>Burkholderiaceae</taxon>
        <taxon>Pandoraea</taxon>
    </lineage>
</organism>